<reference evidence="1" key="1">
    <citation type="journal article" date="2021" name="Nat. Microbiol.">
        <title>Cocultivation of an ultrasmall environmental parasitic bacterium with lytic ability against bacteria associated with wastewater foams.</title>
        <authorList>
            <person name="Batinovic S."/>
            <person name="Rose J.J.A."/>
            <person name="Ratcliffe J."/>
            <person name="Seviour R.J."/>
            <person name="Petrovski S."/>
        </authorList>
    </citation>
    <scope>NUCLEOTIDE SEQUENCE</scope>
    <source>
        <strain evidence="1">CON44</strain>
    </source>
</reference>
<proteinExistence type="predicted"/>
<accession>A0A857MBW9</accession>
<evidence type="ECO:0000313" key="1">
    <source>
        <dbReference type="EMBL" id="QHN38861.1"/>
    </source>
</evidence>
<name>A0A857MBW9_9ACTN</name>
<dbReference type="InterPro" id="IPR008407">
    <property type="entry name" value="Brnchd-chn_aa_trnsp_AzlD"/>
</dbReference>
<gene>
    <name evidence="1" type="ORF">GII30_06445</name>
</gene>
<organism evidence="1">
    <name type="scientific">Gordonia amarae</name>
    <dbReference type="NCBI Taxonomy" id="36821"/>
    <lineage>
        <taxon>Bacteria</taxon>
        <taxon>Bacillati</taxon>
        <taxon>Actinomycetota</taxon>
        <taxon>Actinomycetes</taxon>
        <taxon>Mycobacteriales</taxon>
        <taxon>Gordoniaceae</taxon>
        <taxon>Gordonia</taxon>
    </lineage>
</organism>
<sequence length="104" mass="10482">MTSVLIGVAVLAVGTYLLRLAGPLLQSRIRLSDGTRRVLDRGAVVLLVAVAVTGALYADGDFTGWARPLGVGAGVVAAFFKPPLVAIVLIAAVTTAALRAAGVA</sequence>
<dbReference type="AlphaFoldDB" id="A0A857MBW9"/>
<protein>
    <submittedName>
        <fullName evidence="1">AzlD domain-containing protein</fullName>
    </submittedName>
</protein>
<dbReference type="RefSeq" id="WP_005186424.1">
    <property type="nucleotide sequence ID" value="NZ_CP045804.1"/>
</dbReference>
<dbReference type="Pfam" id="PF05437">
    <property type="entry name" value="AzlD"/>
    <property type="match status" value="1"/>
</dbReference>
<dbReference type="EMBL" id="CP045810">
    <property type="protein sequence ID" value="QHN38861.1"/>
    <property type="molecule type" value="Genomic_DNA"/>
</dbReference>